<dbReference type="Pfam" id="PF17963">
    <property type="entry name" value="Big_9"/>
    <property type="match status" value="1"/>
</dbReference>
<sequence length="536" mass="57714">MEGSDTRLNYAIAAQYTITVVCEDHEDNTQTATTSDPQVNVLPNEFPDFDDYPSVTTASVSATGASVGDTVYTASATDPEGNSITYQMTQSPDSGYFDIDPNTGEITVARSLEAVTDLSSTLTVTACDPKGCNADTLTVTVPITDQNTAPSIDNLPATVSVLETATAGHILETLTITDAQGQRVTTTCSVSPASESYKFAYDTVSKRLKLATVSSGQTLLDYDSGTRQYKITCIADDGALSSSGDVLTVNVENVNEAPVFSSSMYYCTLTESDAGVSQCSPNLLALDPDGDTIIYTFLPGNNSERFTYSSATDTVSFAVDYDVDNNVMPTTAIVTIQVTDPLGLTATSQITITVEDANDNTCDFTDITLTSTIDQSVPVGTILAAFTATDADLTFPNNDVTYETISGDTPYFYIFADGQPDTSIWDEDWFVAVFSILMCLLGLALLGLLAYCLCYGPASVCYRSYRPPEPHLVRVSPRSYPRLRTPPESPRPQRPRLNNGYKDYAWGNGKDVKLHIKPTHKLVDLSPPVVLTNRPT</sequence>
<keyword evidence="10" id="KW-1185">Reference proteome</keyword>
<protein>
    <recommendedName>
        <fullName evidence="8">Cadherin domain-containing protein</fullName>
    </recommendedName>
</protein>
<accession>A0ABD0JCY5</accession>
<dbReference type="Pfam" id="PF00028">
    <property type="entry name" value="Cadherin"/>
    <property type="match status" value="1"/>
</dbReference>
<feature type="transmembrane region" description="Helical" evidence="7">
    <location>
        <begin position="429"/>
        <end position="456"/>
    </location>
</feature>
<feature type="domain" description="Cadherin" evidence="8">
    <location>
        <begin position="261"/>
        <end position="364"/>
    </location>
</feature>
<dbReference type="PANTHER" id="PTHR24027">
    <property type="entry name" value="CADHERIN-23"/>
    <property type="match status" value="1"/>
</dbReference>
<keyword evidence="7" id="KW-1133">Transmembrane helix</keyword>
<gene>
    <name evidence="9" type="ORF">BaRGS_00036035</name>
</gene>
<dbReference type="GO" id="GO:0005509">
    <property type="term" value="F:calcium ion binding"/>
    <property type="evidence" value="ECO:0007669"/>
    <property type="project" value="UniProtKB-UniRule"/>
</dbReference>
<organism evidence="9 10">
    <name type="scientific">Batillaria attramentaria</name>
    <dbReference type="NCBI Taxonomy" id="370345"/>
    <lineage>
        <taxon>Eukaryota</taxon>
        <taxon>Metazoa</taxon>
        <taxon>Spiralia</taxon>
        <taxon>Lophotrochozoa</taxon>
        <taxon>Mollusca</taxon>
        <taxon>Gastropoda</taxon>
        <taxon>Caenogastropoda</taxon>
        <taxon>Sorbeoconcha</taxon>
        <taxon>Cerithioidea</taxon>
        <taxon>Batillariidae</taxon>
        <taxon>Batillaria</taxon>
    </lineage>
</organism>
<dbReference type="PANTHER" id="PTHR24027:SF438">
    <property type="entry name" value="CADHERIN 23"/>
    <property type="match status" value="1"/>
</dbReference>
<dbReference type="Gene3D" id="2.60.40.60">
    <property type="entry name" value="Cadherins"/>
    <property type="match status" value="4"/>
</dbReference>
<comment type="subcellular location">
    <subcellularLocation>
        <location evidence="1">Membrane</location>
    </subcellularLocation>
</comment>
<dbReference type="EMBL" id="JACVVK020000498">
    <property type="protein sequence ID" value="KAK7469931.1"/>
    <property type="molecule type" value="Genomic_DNA"/>
</dbReference>
<feature type="region of interest" description="Disordered" evidence="6">
    <location>
        <begin position="476"/>
        <end position="498"/>
    </location>
</feature>
<evidence type="ECO:0000256" key="6">
    <source>
        <dbReference type="SAM" id="MobiDB-lite"/>
    </source>
</evidence>
<dbReference type="CDD" id="cd11304">
    <property type="entry name" value="Cadherin_repeat"/>
    <property type="match status" value="3"/>
</dbReference>
<comment type="caution">
    <text evidence="9">The sequence shown here is derived from an EMBL/GenBank/DDBJ whole genome shotgun (WGS) entry which is preliminary data.</text>
</comment>
<evidence type="ECO:0000256" key="1">
    <source>
        <dbReference type="ARBA" id="ARBA00004370"/>
    </source>
</evidence>
<dbReference type="InterPro" id="IPR002126">
    <property type="entry name" value="Cadherin-like_dom"/>
</dbReference>
<dbReference type="SUPFAM" id="SSF49313">
    <property type="entry name" value="Cadherin-like"/>
    <property type="match status" value="3"/>
</dbReference>
<evidence type="ECO:0000256" key="4">
    <source>
        <dbReference type="ARBA" id="ARBA00023136"/>
    </source>
</evidence>
<name>A0ABD0JCY5_9CAEN</name>
<evidence type="ECO:0000256" key="5">
    <source>
        <dbReference type="PROSITE-ProRule" id="PRU00043"/>
    </source>
</evidence>
<evidence type="ECO:0000256" key="2">
    <source>
        <dbReference type="ARBA" id="ARBA00022737"/>
    </source>
</evidence>
<feature type="domain" description="Cadherin" evidence="8">
    <location>
        <begin position="68"/>
        <end position="152"/>
    </location>
</feature>
<dbReference type="PRINTS" id="PR00205">
    <property type="entry name" value="CADHERIN"/>
</dbReference>
<keyword evidence="4 7" id="KW-0472">Membrane</keyword>
<evidence type="ECO:0000259" key="8">
    <source>
        <dbReference type="PROSITE" id="PS50268"/>
    </source>
</evidence>
<reference evidence="9 10" key="1">
    <citation type="journal article" date="2023" name="Sci. Data">
        <title>Genome assembly of the Korean intertidal mud-creeper Batillaria attramentaria.</title>
        <authorList>
            <person name="Patra A.K."/>
            <person name="Ho P.T."/>
            <person name="Jun S."/>
            <person name="Lee S.J."/>
            <person name="Kim Y."/>
            <person name="Won Y.J."/>
        </authorList>
    </citation>
    <scope>NUCLEOTIDE SEQUENCE [LARGE SCALE GENOMIC DNA]</scope>
    <source>
        <strain evidence="9">Wonlab-2016</strain>
    </source>
</reference>
<keyword evidence="3 5" id="KW-0106">Calcium</keyword>
<proteinExistence type="predicted"/>
<dbReference type="GO" id="GO:0016020">
    <property type="term" value="C:membrane"/>
    <property type="evidence" value="ECO:0007669"/>
    <property type="project" value="UniProtKB-SubCell"/>
</dbReference>
<keyword evidence="7" id="KW-0812">Transmembrane</keyword>
<evidence type="ECO:0000256" key="3">
    <source>
        <dbReference type="ARBA" id="ARBA00022837"/>
    </source>
</evidence>
<evidence type="ECO:0000313" key="9">
    <source>
        <dbReference type="EMBL" id="KAK7469931.1"/>
    </source>
</evidence>
<dbReference type="InterPro" id="IPR015919">
    <property type="entry name" value="Cadherin-like_sf"/>
</dbReference>
<evidence type="ECO:0000256" key="7">
    <source>
        <dbReference type="SAM" id="Phobius"/>
    </source>
</evidence>
<keyword evidence="2" id="KW-0677">Repeat</keyword>
<dbReference type="InterPro" id="IPR039808">
    <property type="entry name" value="Cadherin"/>
</dbReference>
<dbReference type="AlphaFoldDB" id="A0ABD0JCY5"/>
<feature type="domain" description="Cadherin" evidence="8">
    <location>
        <begin position="153"/>
        <end position="260"/>
    </location>
</feature>
<dbReference type="PROSITE" id="PS50268">
    <property type="entry name" value="CADHERIN_2"/>
    <property type="match status" value="3"/>
</dbReference>
<dbReference type="Proteomes" id="UP001519460">
    <property type="component" value="Unassembled WGS sequence"/>
</dbReference>
<dbReference type="SMART" id="SM00112">
    <property type="entry name" value="CA"/>
    <property type="match status" value="3"/>
</dbReference>
<evidence type="ECO:0000313" key="10">
    <source>
        <dbReference type="Proteomes" id="UP001519460"/>
    </source>
</evidence>